<evidence type="ECO:0000313" key="1">
    <source>
        <dbReference type="EMBL" id="CAE7456540.1"/>
    </source>
</evidence>
<keyword evidence="2" id="KW-1185">Reference proteome</keyword>
<protein>
    <submittedName>
        <fullName evidence="1">Uncharacterized protein</fullName>
    </submittedName>
</protein>
<dbReference type="EMBL" id="CAJNDS010002382">
    <property type="protein sequence ID" value="CAE7456540.1"/>
    <property type="molecule type" value="Genomic_DNA"/>
</dbReference>
<proteinExistence type="predicted"/>
<organism evidence="1 2">
    <name type="scientific">Symbiodinium natans</name>
    <dbReference type="NCBI Taxonomy" id="878477"/>
    <lineage>
        <taxon>Eukaryota</taxon>
        <taxon>Sar</taxon>
        <taxon>Alveolata</taxon>
        <taxon>Dinophyceae</taxon>
        <taxon>Suessiales</taxon>
        <taxon>Symbiodiniaceae</taxon>
        <taxon>Symbiodinium</taxon>
    </lineage>
</organism>
<sequence length="99" mass="10560">MQDPELADVPALEGGTVANAVHAELFVKQQRQKLYGSRLMVCCRKLLCVVLLCSCGASVQTSAFSFEAGNPTMQSVSACHGGHVGNAIVLTSEGRRPRR</sequence>
<dbReference type="AlphaFoldDB" id="A0A812RUQ1"/>
<comment type="caution">
    <text evidence="1">The sequence shown here is derived from an EMBL/GenBank/DDBJ whole genome shotgun (WGS) entry which is preliminary data.</text>
</comment>
<evidence type="ECO:0000313" key="2">
    <source>
        <dbReference type="Proteomes" id="UP000604046"/>
    </source>
</evidence>
<name>A0A812RUQ1_9DINO</name>
<reference evidence="1" key="1">
    <citation type="submission" date="2021-02" db="EMBL/GenBank/DDBJ databases">
        <authorList>
            <person name="Dougan E. K."/>
            <person name="Rhodes N."/>
            <person name="Thang M."/>
            <person name="Chan C."/>
        </authorList>
    </citation>
    <scope>NUCLEOTIDE SEQUENCE</scope>
</reference>
<dbReference type="OrthoDB" id="10324939at2759"/>
<gene>
    <name evidence="1" type="ORF">SNAT2548_LOCUS25188</name>
</gene>
<dbReference type="Proteomes" id="UP000604046">
    <property type="component" value="Unassembled WGS sequence"/>
</dbReference>
<accession>A0A812RUQ1</accession>